<protein>
    <recommendedName>
        <fullName evidence="1">Transposase IS4-like domain-containing protein</fullName>
    </recommendedName>
</protein>
<accession>A0ABQ2A3K0</accession>
<proteinExistence type="predicted"/>
<feature type="domain" description="Transposase IS4-like" evidence="1">
    <location>
        <begin position="115"/>
        <end position="294"/>
    </location>
</feature>
<evidence type="ECO:0000259" key="1">
    <source>
        <dbReference type="Pfam" id="PF01609"/>
    </source>
</evidence>
<name>A0ABQ2A3K0_9BACT</name>
<sequence length="333" mass="38173">MLTQTTYIEYLLSTPTNYTCTHLAAHLPDVSHDQVNRFLRTSTLPINQLRELVLPLLRDSPEAFLLVDDSVQDKRYSRFIDVAKRQYSGNAHGMVTGIGLVNLVHSSGEAGDFLPLDYRVYAPDHDGQTKNDHFLAMFDQAVSEDKLLARTILFDSWYAGSTNLKRIHRAGWTFFTTLKSNRLVSLTKESGYQGLDTLEPPPQGWNQGVEVRLKEVPFGVKLFKLVATNGNIEWVITNHLAAHLTREMVIEAVQVRWQVEEFHRSFKQLTGSEKCQCRKAAAQRNHLTCCYLAWVSLRQHARRMGQIIYQAHQQQWAPYLRQLLQKPLIQALV</sequence>
<gene>
    <name evidence="2" type="ORF">GCM10011495_15230</name>
</gene>
<evidence type="ECO:0000313" key="2">
    <source>
        <dbReference type="EMBL" id="GGH84100.1"/>
    </source>
</evidence>
<dbReference type="EMBL" id="BMGY01000011">
    <property type="protein sequence ID" value="GGH84100.1"/>
    <property type="molecule type" value="Genomic_DNA"/>
</dbReference>
<keyword evidence="3" id="KW-1185">Reference proteome</keyword>
<comment type="caution">
    <text evidence="2">The sequence shown here is derived from an EMBL/GenBank/DDBJ whole genome shotgun (WGS) entry which is preliminary data.</text>
</comment>
<dbReference type="Proteomes" id="UP000637774">
    <property type="component" value="Unassembled WGS sequence"/>
</dbReference>
<dbReference type="InterPro" id="IPR012337">
    <property type="entry name" value="RNaseH-like_sf"/>
</dbReference>
<dbReference type="InterPro" id="IPR002559">
    <property type="entry name" value="Transposase_11"/>
</dbReference>
<dbReference type="RefSeq" id="WP_229748872.1">
    <property type="nucleotide sequence ID" value="NZ_BMGY01000011.1"/>
</dbReference>
<reference evidence="3" key="1">
    <citation type="journal article" date="2019" name="Int. J. Syst. Evol. Microbiol.">
        <title>The Global Catalogue of Microorganisms (GCM) 10K type strain sequencing project: providing services to taxonomists for standard genome sequencing and annotation.</title>
        <authorList>
            <consortium name="The Broad Institute Genomics Platform"/>
            <consortium name="The Broad Institute Genome Sequencing Center for Infectious Disease"/>
            <person name="Wu L."/>
            <person name="Ma J."/>
        </authorList>
    </citation>
    <scope>NUCLEOTIDE SEQUENCE [LARGE SCALE GENOMIC DNA]</scope>
    <source>
        <strain evidence="3">CGMCC 1.14966</strain>
    </source>
</reference>
<dbReference type="Pfam" id="PF01609">
    <property type="entry name" value="DDE_Tnp_1"/>
    <property type="match status" value="1"/>
</dbReference>
<dbReference type="SUPFAM" id="SSF53098">
    <property type="entry name" value="Ribonuclease H-like"/>
    <property type="match status" value="1"/>
</dbReference>
<evidence type="ECO:0000313" key="3">
    <source>
        <dbReference type="Proteomes" id="UP000637774"/>
    </source>
</evidence>
<organism evidence="2 3">
    <name type="scientific">Hymenobacter frigidus</name>
    <dbReference type="NCBI Taxonomy" id="1524095"/>
    <lineage>
        <taxon>Bacteria</taxon>
        <taxon>Pseudomonadati</taxon>
        <taxon>Bacteroidota</taxon>
        <taxon>Cytophagia</taxon>
        <taxon>Cytophagales</taxon>
        <taxon>Hymenobacteraceae</taxon>
        <taxon>Hymenobacter</taxon>
    </lineage>
</organism>